<dbReference type="Pfam" id="PF07690">
    <property type="entry name" value="MFS_1"/>
    <property type="match status" value="1"/>
</dbReference>
<feature type="transmembrane region" description="Helical" evidence="7">
    <location>
        <begin position="280"/>
        <end position="301"/>
    </location>
</feature>
<evidence type="ECO:0000256" key="2">
    <source>
        <dbReference type="ARBA" id="ARBA00008335"/>
    </source>
</evidence>
<keyword evidence="5 7" id="KW-1133">Transmembrane helix</keyword>
<dbReference type="InterPro" id="IPR020846">
    <property type="entry name" value="MFS_dom"/>
</dbReference>
<feature type="transmembrane region" description="Helical" evidence="7">
    <location>
        <begin position="338"/>
        <end position="359"/>
    </location>
</feature>
<dbReference type="InterPro" id="IPR011701">
    <property type="entry name" value="MFS"/>
</dbReference>
<gene>
    <name evidence="9" type="ORF">A8806_107272</name>
</gene>
<dbReference type="RefSeq" id="WP_109731648.1">
    <property type="nucleotide sequence ID" value="NZ_BAAACK010000011.1"/>
</dbReference>
<feature type="transmembrane region" description="Helical" evidence="7">
    <location>
        <begin position="99"/>
        <end position="118"/>
    </location>
</feature>
<dbReference type="OrthoDB" id="2018929at2"/>
<keyword evidence="4 7" id="KW-0812">Transmembrane</keyword>
<protein>
    <submittedName>
        <fullName evidence="9">Fucose permease</fullName>
    </submittedName>
</protein>
<evidence type="ECO:0000256" key="6">
    <source>
        <dbReference type="ARBA" id="ARBA00023136"/>
    </source>
</evidence>
<keyword evidence="3" id="KW-0813">Transport</keyword>
<accession>A0A2Y9BE91</accession>
<comment type="similarity">
    <text evidence="2">Belongs to the major facilitator superfamily.</text>
</comment>
<feature type="transmembrane region" description="Helical" evidence="7">
    <location>
        <begin position="371"/>
        <end position="391"/>
    </location>
</feature>
<dbReference type="SUPFAM" id="SSF103473">
    <property type="entry name" value="MFS general substrate transporter"/>
    <property type="match status" value="1"/>
</dbReference>
<dbReference type="AlphaFoldDB" id="A0A2Y9BE91"/>
<organism evidence="9 10">
    <name type="scientific">Faecalicatena orotica</name>
    <dbReference type="NCBI Taxonomy" id="1544"/>
    <lineage>
        <taxon>Bacteria</taxon>
        <taxon>Bacillati</taxon>
        <taxon>Bacillota</taxon>
        <taxon>Clostridia</taxon>
        <taxon>Lachnospirales</taxon>
        <taxon>Lachnospiraceae</taxon>
        <taxon>Faecalicatena</taxon>
    </lineage>
</organism>
<evidence type="ECO:0000256" key="4">
    <source>
        <dbReference type="ARBA" id="ARBA00022692"/>
    </source>
</evidence>
<evidence type="ECO:0000256" key="5">
    <source>
        <dbReference type="ARBA" id="ARBA00022989"/>
    </source>
</evidence>
<evidence type="ECO:0000313" key="9">
    <source>
        <dbReference type="EMBL" id="PWJ29122.1"/>
    </source>
</evidence>
<feature type="transmembrane region" description="Helical" evidence="7">
    <location>
        <begin position="248"/>
        <end position="268"/>
    </location>
</feature>
<dbReference type="PANTHER" id="PTHR23514">
    <property type="entry name" value="BYPASS OF STOP CODON PROTEIN 6"/>
    <property type="match status" value="1"/>
</dbReference>
<comment type="subcellular location">
    <subcellularLocation>
        <location evidence="1">Cell membrane</location>
        <topology evidence="1">Multi-pass membrane protein</topology>
    </subcellularLocation>
</comment>
<dbReference type="Proteomes" id="UP000245845">
    <property type="component" value="Unassembled WGS sequence"/>
</dbReference>
<dbReference type="GO" id="GO:0005886">
    <property type="term" value="C:plasma membrane"/>
    <property type="evidence" value="ECO:0007669"/>
    <property type="project" value="UniProtKB-SubCell"/>
</dbReference>
<feature type="transmembrane region" description="Helical" evidence="7">
    <location>
        <begin position="75"/>
        <end position="93"/>
    </location>
</feature>
<evidence type="ECO:0000256" key="1">
    <source>
        <dbReference type="ARBA" id="ARBA00004651"/>
    </source>
</evidence>
<keyword evidence="10" id="KW-1185">Reference proteome</keyword>
<evidence type="ECO:0000313" key="10">
    <source>
        <dbReference type="Proteomes" id="UP000245845"/>
    </source>
</evidence>
<dbReference type="PANTHER" id="PTHR23514:SF3">
    <property type="entry name" value="BYPASS OF STOP CODON PROTEIN 6"/>
    <property type="match status" value="1"/>
</dbReference>
<dbReference type="PROSITE" id="PS50850">
    <property type="entry name" value="MFS"/>
    <property type="match status" value="1"/>
</dbReference>
<evidence type="ECO:0000256" key="3">
    <source>
        <dbReference type="ARBA" id="ARBA00022448"/>
    </source>
</evidence>
<keyword evidence="6 7" id="KW-0472">Membrane</keyword>
<dbReference type="InterPro" id="IPR036259">
    <property type="entry name" value="MFS_trans_sf"/>
</dbReference>
<dbReference type="EMBL" id="QGDL01000007">
    <property type="protein sequence ID" value="PWJ29122.1"/>
    <property type="molecule type" value="Genomic_DNA"/>
</dbReference>
<reference evidence="9 10" key="1">
    <citation type="submission" date="2018-05" db="EMBL/GenBank/DDBJ databases">
        <title>The Hungate 1000. A catalogue of reference genomes from the rumen microbiome.</title>
        <authorList>
            <person name="Kelly W."/>
        </authorList>
    </citation>
    <scope>NUCLEOTIDE SEQUENCE [LARGE SCALE GENOMIC DNA]</scope>
    <source>
        <strain evidence="9 10">NLAE-zl-C242</strain>
    </source>
</reference>
<comment type="caution">
    <text evidence="9">The sequence shown here is derived from an EMBL/GenBank/DDBJ whole genome shotgun (WGS) entry which is preliminary data.</text>
</comment>
<name>A0A2Y9BE91_9FIRM</name>
<evidence type="ECO:0000259" key="8">
    <source>
        <dbReference type="PROSITE" id="PS50850"/>
    </source>
</evidence>
<dbReference type="Gene3D" id="1.20.1250.20">
    <property type="entry name" value="MFS general substrate transporter like domains"/>
    <property type="match status" value="2"/>
</dbReference>
<dbReference type="InterPro" id="IPR051788">
    <property type="entry name" value="MFS_Transporter"/>
</dbReference>
<feature type="transmembrane region" description="Helical" evidence="7">
    <location>
        <begin position="220"/>
        <end position="242"/>
    </location>
</feature>
<feature type="transmembrane region" description="Helical" evidence="7">
    <location>
        <begin position="45"/>
        <end position="63"/>
    </location>
</feature>
<sequence>MKKLKLFLISLVLLFLLGIESGGFQISLLKMAEDFGLSGTGNGSLVAAQYSAIIMMPFLFGMVAERAGKIRILRIFCLVFAVGCGIVVSAHAYEIFLPGIFLIGSGYSVCESLVSAVLTEQYREKAGLYLNLVQGAFSLGAVAGPHLISWAAKQGAGWNILFIICGIGFLVLWGCLLLKGSSGNHCISEGLCSKLPDIKTAAPAVKKNVNAGSAVKFPPIFFLLVFSFFLYGGMEVGVSYYIDSYMQIELRGATLSAWAVSSFWLFMVPSRFASGLLYRYRRFLLPSCFLLSVPVLFWISMTERAESAVILFSILGLLLGTLWPNLMGTATEDFKERAAMAAGIMSAGCGMGAVLSPLILGKLAGAGELRYGFILLAVCSLAGGILCICYLKKR</sequence>
<feature type="domain" description="Major facilitator superfamily (MFS) profile" evidence="8">
    <location>
        <begin position="6"/>
        <end position="394"/>
    </location>
</feature>
<proteinExistence type="inferred from homology"/>
<feature type="transmembrane region" description="Helical" evidence="7">
    <location>
        <begin position="307"/>
        <end position="326"/>
    </location>
</feature>
<feature type="transmembrane region" description="Helical" evidence="7">
    <location>
        <begin position="130"/>
        <end position="152"/>
    </location>
</feature>
<feature type="transmembrane region" description="Helical" evidence="7">
    <location>
        <begin position="158"/>
        <end position="178"/>
    </location>
</feature>
<dbReference type="GO" id="GO:0022857">
    <property type="term" value="F:transmembrane transporter activity"/>
    <property type="evidence" value="ECO:0007669"/>
    <property type="project" value="InterPro"/>
</dbReference>
<evidence type="ECO:0000256" key="7">
    <source>
        <dbReference type="SAM" id="Phobius"/>
    </source>
</evidence>